<keyword evidence="2" id="KW-1185">Reference proteome</keyword>
<gene>
    <name evidence="1" type="ORF">DXG03_002843</name>
</gene>
<proteinExistence type="predicted"/>
<reference evidence="1" key="2">
    <citation type="submission" date="2021-10" db="EMBL/GenBank/DDBJ databases">
        <title>Phylogenomics reveals ancestral predisposition of the termite-cultivated fungus Termitomyces towards a domesticated lifestyle.</title>
        <authorList>
            <person name="Auxier B."/>
            <person name="Grum-Grzhimaylo A."/>
            <person name="Cardenas M.E."/>
            <person name="Lodge J.D."/>
            <person name="Laessoe T."/>
            <person name="Pedersen O."/>
            <person name="Smith M.E."/>
            <person name="Kuyper T.W."/>
            <person name="Franco-Molano E.A."/>
            <person name="Baroni T.J."/>
            <person name="Aanen D.K."/>
        </authorList>
    </citation>
    <scope>NUCLEOTIDE SEQUENCE</scope>
    <source>
        <strain evidence="1">AP01</strain>
        <tissue evidence="1">Mycelium</tissue>
    </source>
</reference>
<dbReference type="Proteomes" id="UP000775547">
    <property type="component" value="Unassembled WGS sequence"/>
</dbReference>
<comment type="caution">
    <text evidence="1">The sequence shown here is derived from an EMBL/GenBank/DDBJ whole genome shotgun (WGS) entry which is preliminary data.</text>
</comment>
<dbReference type="AlphaFoldDB" id="A0A9P7G7X5"/>
<evidence type="ECO:0000313" key="2">
    <source>
        <dbReference type="Proteomes" id="UP000775547"/>
    </source>
</evidence>
<dbReference type="OrthoDB" id="3018079at2759"/>
<reference evidence="1" key="1">
    <citation type="submission" date="2020-07" db="EMBL/GenBank/DDBJ databases">
        <authorList>
            <person name="Nieuwenhuis M."/>
            <person name="Van De Peppel L.J.J."/>
        </authorList>
    </citation>
    <scope>NUCLEOTIDE SEQUENCE</scope>
    <source>
        <strain evidence="1">AP01</strain>
        <tissue evidence="1">Mycelium</tissue>
    </source>
</reference>
<protein>
    <submittedName>
        <fullName evidence="1">Uncharacterized protein</fullName>
    </submittedName>
</protein>
<accession>A0A9P7G7X5</accession>
<evidence type="ECO:0000313" key="1">
    <source>
        <dbReference type="EMBL" id="KAG5642385.1"/>
    </source>
</evidence>
<dbReference type="EMBL" id="JABCKV010000189">
    <property type="protein sequence ID" value="KAG5642385.1"/>
    <property type="molecule type" value="Genomic_DNA"/>
</dbReference>
<sequence length="119" mass="12924">MGHPDDMKADEWFEAARSQDFLLCSEDDFAHHVALAPARPACGGVAPAPPLWWHPPIPLFTMSHAAPQPPLHVPPLAAAPPPAPHSLPMGIPMDIDASQMHVATMEDICQWCQKKGHFA</sequence>
<name>A0A9P7G7X5_9AGAR</name>
<organism evidence="1 2">
    <name type="scientific">Asterophora parasitica</name>
    <dbReference type="NCBI Taxonomy" id="117018"/>
    <lineage>
        <taxon>Eukaryota</taxon>
        <taxon>Fungi</taxon>
        <taxon>Dikarya</taxon>
        <taxon>Basidiomycota</taxon>
        <taxon>Agaricomycotina</taxon>
        <taxon>Agaricomycetes</taxon>
        <taxon>Agaricomycetidae</taxon>
        <taxon>Agaricales</taxon>
        <taxon>Tricholomatineae</taxon>
        <taxon>Lyophyllaceae</taxon>
        <taxon>Asterophora</taxon>
    </lineage>
</organism>